<dbReference type="InterPro" id="IPR012337">
    <property type="entry name" value="RNaseH-like_sf"/>
</dbReference>
<evidence type="ECO:0000256" key="3">
    <source>
        <dbReference type="ARBA" id="ARBA00012180"/>
    </source>
</evidence>
<evidence type="ECO:0000313" key="11">
    <source>
        <dbReference type="Proteomes" id="UP000701801"/>
    </source>
</evidence>
<keyword evidence="7" id="KW-0378">Hydrolase</keyword>
<dbReference type="EMBL" id="CAJVRM010000150">
    <property type="protein sequence ID" value="CAG8975764.1"/>
    <property type="molecule type" value="Genomic_DNA"/>
</dbReference>
<evidence type="ECO:0000256" key="4">
    <source>
        <dbReference type="ARBA" id="ARBA00022722"/>
    </source>
</evidence>
<evidence type="ECO:0000256" key="5">
    <source>
        <dbReference type="ARBA" id="ARBA00022723"/>
    </source>
</evidence>
<dbReference type="GO" id="GO:0004523">
    <property type="term" value="F:RNA-DNA hybrid ribonuclease activity"/>
    <property type="evidence" value="ECO:0007669"/>
    <property type="project" value="UniProtKB-EC"/>
</dbReference>
<reference evidence="10" key="1">
    <citation type="submission" date="2021-07" db="EMBL/GenBank/DDBJ databases">
        <authorList>
            <person name="Durling M."/>
        </authorList>
    </citation>
    <scope>NUCLEOTIDE SEQUENCE</scope>
</reference>
<dbReference type="Pfam" id="PF00075">
    <property type="entry name" value="RNase_H"/>
    <property type="match status" value="1"/>
</dbReference>
<evidence type="ECO:0000313" key="10">
    <source>
        <dbReference type="EMBL" id="CAG8975764.1"/>
    </source>
</evidence>
<evidence type="ECO:0000256" key="8">
    <source>
        <dbReference type="SAM" id="MobiDB-lite"/>
    </source>
</evidence>
<evidence type="ECO:0000256" key="7">
    <source>
        <dbReference type="ARBA" id="ARBA00022801"/>
    </source>
</evidence>
<comment type="similarity">
    <text evidence="2">Belongs to the RNase H family.</text>
</comment>
<evidence type="ECO:0000259" key="9">
    <source>
        <dbReference type="PROSITE" id="PS50879"/>
    </source>
</evidence>
<accession>A0A9N9Q5D3</accession>
<keyword evidence="4" id="KW-0540">Nuclease</keyword>
<evidence type="ECO:0000256" key="2">
    <source>
        <dbReference type="ARBA" id="ARBA00005300"/>
    </source>
</evidence>
<dbReference type="CDD" id="cd13934">
    <property type="entry name" value="RNase_H_Dikarya_like"/>
    <property type="match status" value="1"/>
</dbReference>
<dbReference type="GO" id="GO:0003676">
    <property type="term" value="F:nucleic acid binding"/>
    <property type="evidence" value="ECO:0007669"/>
    <property type="project" value="InterPro"/>
</dbReference>
<evidence type="ECO:0000256" key="1">
    <source>
        <dbReference type="ARBA" id="ARBA00000077"/>
    </source>
</evidence>
<gene>
    <name evidence="10" type="ORF">HYALB_00009283</name>
</gene>
<keyword evidence="5" id="KW-0479">Metal-binding</keyword>
<evidence type="ECO:0000256" key="6">
    <source>
        <dbReference type="ARBA" id="ARBA00022759"/>
    </source>
</evidence>
<dbReference type="InterPro" id="IPR036397">
    <property type="entry name" value="RNaseH_sf"/>
</dbReference>
<sequence length="249" mass="27998">MKPPDRSQCPPRRNGKGEEDEDTQKFKPCRRYGLFAADSDPNKLQKRLSDEDGKYLDGYYASICEYSEICKHCGGRPAHIDTVIIAVDGACRGNGSLKPEASYGVFVKEKSLLNISSRIPDSEDAPPPTNQIIELWAAYFGIKTAIRLKESVGKKLSLVVIKADSEYVVKGMTDWIGKWKNNGWKTAKGGPVTNRDMFEILQTAVDFAARRGVKIEFWHVRREFNQEADELANLAFDNSFSAELRKTLI</sequence>
<protein>
    <recommendedName>
        <fullName evidence="3">ribonuclease H</fullName>
        <ecNumber evidence="3">3.1.26.4</ecNumber>
    </recommendedName>
</protein>
<keyword evidence="11" id="KW-1185">Reference proteome</keyword>
<dbReference type="SUPFAM" id="SSF53098">
    <property type="entry name" value="Ribonuclease H-like"/>
    <property type="match status" value="1"/>
</dbReference>
<feature type="region of interest" description="Disordered" evidence="8">
    <location>
        <begin position="1"/>
        <end position="26"/>
    </location>
</feature>
<dbReference type="Proteomes" id="UP000701801">
    <property type="component" value="Unassembled WGS sequence"/>
</dbReference>
<comment type="catalytic activity">
    <reaction evidence="1">
        <text>Endonucleolytic cleavage to 5'-phosphomonoester.</text>
        <dbReference type="EC" id="3.1.26.4"/>
    </reaction>
</comment>
<dbReference type="Gene3D" id="3.30.420.10">
    <property type="entry name" value="Ribonuclease H-like superfamily/Ribonuclease H"/>
    <property type="match status" value="1"/>
</dbReference>
<dbReference type="PANTHER" id="PTHR10642">
    <property type="entry name" value="RIBONUCLEASE H1"/>
    <property type="match status" value="1"/>
</dbReference>
<proteinExistence type="inferred from homology"/>
<dbReference type="PROSITE" id="PS50879">
    <property type="entry name" value="RNASE_H_1"/>
    <property type="match status" value="1"/>
</dbReference>
<dbReference type="GO" id="GO:0046872">
    <property type="term" value="F:metal ion binding"/>
    <property type="evidence" value="ECO:0007669"/>
    <property type="project" value="UniProtKB-KW"/>
</dbReference>
<dbReference type="GO" id="GO:0043137">
    <property type="term" value="P:DNA replication, removal of RNA primer"/>
    <property type="evidence" value="ECO:0007669"/>
    <property type="project" value="TreeGrafter"/>
</dbReference>
<dbReference type="PANTHER" id="PTHR10642:SF26">
    <property type="entry name" value="RIBONUCLEASE H1"/>
    <property type="match status" value="1"/>
</dbReference>
<name>A0A9N9Q5D3_9HELO</name>
<dbReference type="InterPro" id="IPR002156">
    <property type="entry name" value="RNaseH_domain"/>
</dbReference>
<dbReference type="OrthoDB" id="245563at2759"/>
<feature type="domain" description="RNase H type-1" evidence="9">
    <location>
        <begin position="79"/>
        <end position="237"/>
    </location>
</feature>
<dbReference type="EC" id="3.1.26.4" evidence="3"/>
<dbReference type="InterPro" id="IPR050092">
    <property type="entry name" value="RNase_H"/>
</dbReference>
<keyword evidence="6" id="KW-0255">Endonuclease</keyword>
<dbReference type="AlphaFoldDB" id="A0A9N9Q5D3"/>
<comment type="caution">
    <text evidence="10">The sequence shown here is derived from an EMBL/GenBank/DDBJ whole genome shotgun (WGS) entry which is preliminary data.</text>
</comment>
<organism evidence="10 11">
    <name type="scientific">Hymenoscyphus albidus</name>
    <dbReference type="NCBI Taxonomy" id="595503"/>
    <lineage>
        <taxon>Eukaryota</taxon>
        <taxon>Fungi</taxon>
        <taxon>Dikarya</taxon>
        <taxon>Ascomycota</taxon>
        <taxon>Pezizomycotina</taxon>
        <taxon>Leotiomycetes</taxon>
        <taxon>Helotiales</taxon>
        <taxon>Helotiaceae</taxon>
        <taxon>Hymenoscyphus</taxon>
    </lineage>
</organism>